<dbReference type="SUPFAM" id="SSF56112">
    <property type="entry name" value="Protein kinase-like (PK-like)"/>
    <property type="match status" value="2"/>
</dbReference>
<evidence type="ECO:0000256" key="7">
    <source>
        <dbReference type="SAM" id="MobiDB-lite"/>
    </source>
</evidence>
<dbReference type="PROSITE" id="PS50011">
    <property type="entry name" value="PROTEIN_KINASE_DOM"/>
    <property type="match status" value="2"/>
</dbReference>
<dbReference type="InterPro" id="IPR003961">
    <property type="entry name" value="FN3_dom"/>
</dbReference>
<dbReference type="FunFam" id="2.60.40.10:FF:001381">
    <property type="entry name" value="Uncharacterized protein, isoform C"/>
    <property type="match status" value="1"/>
</dbReference>
<dbReference type="PANTHER" id="PTHR47633:SF3">
    <property type="entry name" value="STRIATED MUSCLE PREFERENTIALLY EXPRESSED PROTEIN KINASE"/>
    <property type="match status" value="1"/>
</dbReference>
<dbReference type="Pfam" id="PF00041">
    <property type="entry name" value="fn3"/>
    <property type="match status" value="1"/>
</dbReference>
<dbReference type="Proteomes" id="UP001152759">
    <property type="component" value="Chromosome 6"/>
</dbReference>
<dbReference type="Gene3D" id="1.10.510.10">
    <property type="entry name" value="Transferase(Phosphotransferase) domain 1"/>
    <property type="match status" value="2"/>
</dbReference>
<feature type="compositionally biased region" description="Basic and acidic residues" evidence="7">
    <location>
        <begin position="1920"/>
        <end position="1936"/>
    </location>
</feature>
<feature type="domain" description="Ig-like" evidence="9">
    <location>
        <begin position="2746"/>
        <end position="2836"/>
    </location>
</feature>
<feature type="compositionally biased region" description="Basic and acidic residues" evidence="7">
    <location>
        <begin position="2095"/>
        <end position="2147"/>
    </location>
</feature>
<feature type="compositionally biased region" description="Basic residues" evidence="7">
    <location>
        <begin position="2083"/>
        <end position="2094"/>
    </location>
</feature>
<dbReference type="FunFam" id="2.60.40.10:FF:000107">
    <property type="entry name" value="Myosin, light chain kinase a"/>
    <property type="match status" value="5"/>
</dbReference>
<feature type="compositionally biased region" description="Basic and acidic residues" evidence="7">
    <location>
        <begin position="2059"/>
        <end position="2069"/>
    </location>
</feature>
<feature type="domain" description="Ig-like" evidence="9">
    <location>
        <begin position="8"/>
        <end position="78"/>
    </location>
</feature>
<feature type="domain" description="Ig-like" evidence="9">
    <location>
        <begin position="481"/>
        <end position="577"/>
    </location>
</feature>
<feature type="compositionally biased region" description="Basic and acidic residues" evidence="7">
    <location>
        <begin position="1079"/>
        <end position="1100"/>
    </location>
</feature>
<feature type="region of interest" description="Disordered" evidence="7">
    <location>
        <begin position="2186"/>
        <end position="2210"/>
    </location>
</feature>
<feature type="compositionally biased region" description="Polar residues" evidence="7">
    <location>
        <begin position="1537"/>
        <end position="1548"/>
    </location>
</feature>
<evidence type="ECO:0000259" key="10">
    <source>
        <dbReference type="PROSITE" id="PS50853"/>
    </source>
</evidence>
<sequence>MQLFKFAGDNAVFEVAIDSSEVTTLSWLKDNKILSDKLADRISATNTDSNFKLEIMNVRPSDSGTYTARASDSSGTVSSCTAQLIVEELTPEEKKRRLECNNPVFLVSFKNGELIHNFEENVKIIEDKSDSGFYELVILNVKPSDAGTYKCIASNEYGEESCEAKLSVTDDKDIWAEFETGGLQPGASSFTGTPVKPEIKPVEKRVEVTLDETAMVEAKISGAPKPKITWSKDGQEITAGGRFKFLWEDEETMALVIKNVCQDDAGDYVVNAHNESGVDTQVIKLVIRAGAKFRSYWEDHTIMENHEIKLSIGLDGAPTPGVIWYKDGKVINSSDRVKLSYDEESTTHTLYIQRASMEDTGSYSIIATNELSQDSAFSKIQVMAGPRFTKEMPKAMTTKEGDNVTFQVKVKGDPEPEVKWMRNDQEIVIDDAHWKYSVDGEFHTLQLCNNTRADTGEITCEISNNHGTNWNTCQNNVRCAPIYRDALSDFFAKEGDTDVEFMVKAEAFPKPKVRWFFNNVEITEKNTEFERTEEGPDRENVTMYKLILKDATIDKAGAYRCKVSNDLGGKETNCALTVKCKPKIKKELEDLVIDEGDTLNLTIECFGVPEPEITWYRNGQEVTGDSRITISRDKKRVEEYNLSVTLTKSEDGGEYEVRATNEMGTSVTKSYVTVHSKSSTDEKTEEEVRKQSTTEITDELTEKITKEEDNNEEVKIKNKINKEKTEDKNEVSPKIEEPQTPIRTGPDGFLRRKKLIIENLGDEGSYPRTSSPSEKDAFSCVEMQYERLTSTDLASSSKGIVEEPAEEHIIKVSVQRGVSIVSVHESDSSFSRQISLDNDNSLENIPEFENSVKRTKQVSWSILEDEHPALAANKSDLIINDESSSVKNIKVCRVEVEENSTGKTKHQNIVYETTKIESQDEQQTKPNGPLTNGKAEETMDLNEKHEERRSSVIERLLNRKRSSILNDEENNPLVFSSQRTSTSSEVEESDKRSRKTSSVFEDDKNTVINNESDTPKKSSVEEDRPRPRDRKISSIKKSVSINDDEKSADSSNTTSRRSSLLRNENEGNSQSRKSSFAKDSNEEHVRRRSSVLKDLEDKSLSSRNSSISNDEDEPLASRKSSILTDENKPYSSRKSSILNDENKPLTPRKSSILNDEDKPLSSRKSSILNDEDKPLSSRKSSILNDEDKPLSSRKSSILKDEDKPLTSRKSSILNDEDKPLSSRKSSILKDEDKPLSSRKSSLITDEDKPLSSRKSSIFNDEDKPLSSRKSSILTEEDKPLSSRKSSILKDEDKPLSSRKSSMITDEDKPLSSRKSSILNDEDKPFPSRKSSILIDEDKPVSPRKSSILTDEDKPFSRRKSSILNDEDKPFSPSSRKSSLFTDDESTIRKSSILNDDDDEKPVSVSERRKSSVLTNGDYKQTDSRKSSIFDEGKKDDSPSLSRKYGVVSNEYEKHSASRKPALLDDAGDDNKSPSSRKSSTLEDVDDKPLSRKSSVFDDEEKHPTSLDRRNSSLSKDLSRDSILDDKEMTASERRRSSVLNNENESPSFSRKTSTDRSSVSRTDEDSPYSPFIRRRSSILKDDSDTPTAATRRRSSALADDESKTPLSRKSSVMKEEDDKPVFQRQSSVINEDKPFTSTERRSSALKNTDDEPYSSRRSSILKDDEDKPFSIGRRRSSALKTYSDESAPARKASILENDDSSERKRSVLSTGDNDTPSRKSSLIDNDDKTYSPRRRSSILKNDEDKPYSRRKSSVLNNDDDKPYRRRSSAATEDGGSRKASVSKNDEDSPYSTFIRRRSSILKDTSDKPKSPDRRSSILTNDDEKPNSLQRRSSELKDDDKFSSYSRRSSVLKDNEEPKSATFSDEKSPERTTSVFKDGDEKPLKSTPVDTNDVKPSERRSSVMKDDDTQVISPSSRRLSGLKDDKEKSPVFSDSRRSSTLSASTFESTPVDKESTTPSTLKIKDVDEKPSSANHSESGGSESSDEESKGKEEVENVSSRKKSSVSFNESEYAPSEEQSPNKMKGVFEKSLQRESSSLKEDEINGRDTSPAEWSPVLNDEDSKPAQDSRKNSRSSISNDQMPNLKKKLSLSKGTKKPSEVDAKTEDNNVLSDVEKPSTEPDTKEKSEISTKRKSSLDDKATGKKESAVGKRKSVSKPEEKENIPDETPPSSLIEKIERRKSLLNDIINENSDIPQETTRKPSKTQVAPQILSSTLKDKDVYESLPNKFEIVASAEPRPEVKWLKDGEEISPSDTHTVLTKDGDTHRLEILATEQADAGVYTCKVTNRLGEVAESGTLNILPESLYRCPKVKVPIQDTRCPKHQSGSIAAVFTADPIPEFKWTREGKEVHAESNFTVKEEEYGLKECTVTLTIPRSEHRDTGLYTVTATNKIIEDEKIDIKADERLRSERDEEKEIYSLVINDTKRTDENMYTVVATNEFGESTKSARLRVQTDEPSFVKVLQDQTIKDYEYAEIKARAYGIPKPIITWWKDGEEVVPDDNISITVDYEGQTNSTLAFKHFREKNVGKYVAKAWNIAGEAKSNCRMKMFNILPSFSTTLSRSVELTEKEPLELRAKADGSPAPSIKWFKDGEPLEADDRVKIWSTPDGWQFLKIESTVPSDSGSYKIVATNQTGDCATTCGVGVNPEPMAPVFKKELSDAFAVEGGVLKLEAFIAGVPTPETKWLKDGIEIHPTPAINFVTAPNGEVGLEIEPAKMEDNGVYTLLVANRLGKIESTARGEVIYKEIKPKFNTHLLPLSLVEGFPARLEVQIEGHPEPEVIWFKDDMPLAIDGTRIKVVSSPDGTQALVIEDATPSDSGLYGVIAKNELGSSKTEAPLEILPRERGDVPEERPQFLHSMRDTTTDEGSSLSLVAPFIGNPIPEVLWHKDGQVIHPSERIRFYCDAHKVGLEIPKADLADAGVYSVFLKNCHGEATTAGKANVRKLYQAPTFIQRFTDLQQMPGYNAKFLARVTGIPTPDVAWYHDLRGIYDGGQGGKYRIKREGEVCCLYINNLDINDAGWYKCEATNKEGHADCDAALQVVDRIKRTPKIEPPSFLKRIGDCEIFRGMAAKFTACVTGYPEPYYEWYKSDERLFASDRIKMEREGTGILRLIINRVVPEHDLTTYKLRIYNDYGEATCEANLLLDSIEESRARKPVGDQYTDFTNYRNTGAPLPLADRPIISRMMDRRLTLSWRPSLPIGPRFPVTYHVEMAVQPDGDWFTARTGVRSCVCEISNLEPFRDYKFRVRVENKYGISDPSPFGMTHRFLRQEHETQYCVKGHNCNLFWFVYGYPKPKMTYFFNDEPIEMGGRYDCSYTRNGQATLFINRMLERDEGMYEAVATNEHGQARQRVRLRCAEYPVFIKRPEETYVMMRRSCRLEAKITGVPYPDIKWFKDWQPLAPSSRVRIQHIEPDTCVLVIADVILKDQGLYSISARNVAGSISTSVSLHVEESEGQFSFHSYSRFPHAKLKTRKATDLYDLGDELGRGTQGITYHAVERITGRNFAAKVMTGTKDYRFDMTEEFEVMNNLNHRNLIRLYEGYETTKTITIITELASGGELLDVLTRQTHVTEAEIAYYIRQILWGIEHMHHNSYAHLGLTPGDLLISHIGGDELKISDFGCSRKINYGKFHPLYYGMPEFVAPEVVRGDGVYFPADMWSIGVITHLFLTGVSLFRGRDDQETLLRIKNNQYQLSSSLSENARDFISKLLLIDTEARMDIKNALRHPWLNLADKPLSDPDHYEISTDCLRNYYNSYKDWYSNASCRTWYRRRKLETAFTHPSRMVYPPGHSYTPESTPPPQSKLPPHRTWEDQIPSREPIDVDIGMIKNESHYQYGPDTYLLQLRDVDFPVRLREYMKVAANRAPRLSQVFDHECHLDWRMPIIRERRRFTDVMDEEIDDERKARINRYGNFESLSTRRLRNEVGMRPDTRVEAEALMDAKREGQPPFFREKPQITPIFGNKVCDISYFVVGDPEPTIQWFKNDLVLTEGKRVKFLRDDEGRSVLRLNPALEYDVGTFKCVARNKCGQTVARMRLVAGGPPDAPDSPIAVETSDTEVLLRWKQPKEDGHAEVLCYRLQYKESHNPDWEDICSTINHEFWLVKNLKPNSNYLFRLAARNCHGWSKPGIPSEHITTEKEDTPKIVITVAMKHMQTMSESGRDIYEDEDELKLDYKVEREPIQWIDSLPTDNYRFLSEIFRGRFSVVVKGVRIEDERTVVAKLLEVNEKTEKQVMKEFENLRSLRHVRIAALLEAYKPSSHPGLVVFILEKLQGADILTALSSRHEYSEQVVMTVVSQLLDAVQYLHWRGLAHLDIQPDNVVMATTRSTQVKLVDFAATHYVSKLGTMVNPSNTCLDYDSPEVLCDEPAFPQSDIWSIGVLAYVLLSGKSPFRGENDQETRQNIIFVRYRFEHLYKELSQEATRFLMLIFKRSPCKRPTAEECQEHRWLSPTEFMIKKRERANFLGMRLKEYAEFYHNQRSAETLKSDLKSVLAVKATVSRSDSIQEELSSTYDDSHLCHPLII</sequence>
<dbReference type="EMBL" id="OU963867">
    <property type="protein sequence ID" value="CAH0392316.1"/>
    <property type="molecule type" value="Genomic_DNA"/>
</dbReference>
<feature type="compositionally biased region" description="Basic and acidic residues" evidence="7">
    <location>
        <begin position="1891"/>
        <end position="1907"/>
    </location>
</feature>
<dbReference type="InterPro" id="IPR013098">
    <property type="entry name" value="Ig_I-set"/>
</dbReference>
<evidence type="ECO:0000256" key="5">
    <source>
        <dbReference type="ARBA" id="ARBA00023157"/>
    </source>
</evidence>
<dbReference type="FunFam" id="2.60.40.10:FF:000802">
    <property type="entry name" value="Muscle M-line assembly protein unc-89"/>
    <property type="match status" value="1"/>
</dbReference>
<dbReference type="InterPro" id="IPR003598">
    <property type="entry name" value="Ig_sub2"/>
</dbReference>
<feature type="compositionally biased region" description="Basic and acidic residues" evidence="7">
    <location>
        <begin position="1499"/>
        <end position="1535"/>
    </location>
</feature>
<dbReference type="SMART" id="SM00060">
    <property type="entry name" value="FN3"/>
    <property type="match status" value="2"/>
</dbReference>
<feature type="domain" description="Ig-like" evidence="9">
    <location>
        <begin position="2946"/>
        <end position="3037"/>
    </location>
</feature>
<keyword evidence="5" id="KW-1015">Disulfide bond</keyword>
<dbReference type="GO" id="GO:0009653">
    <property type="term" value="P:anatomical structure morphogenesis"/>
    <property type="evidence" value="ECO:0007669"/>
    <property type="project" value="UniProtKB-ARBA"/>
</dbReference>
<dbReference type="SUPFAM" id="SSF49265">
    <property type="entry name" value="Fibronectin type III"/>
    <property type="match status" value="2"/>
</dbReference>
<feature type="domain" description="Protein kinase" evidence="8">
    <location>
        <begin position="4186"/>
        <end position="4442"/>
    </location>
</feature>
<feature type="domain" description="Fibronectin type-III" evidence="10">
    <location>
        <begin position="4039"/>
        <end position="4133"/>
    </location>
</feature>
<feature type="region of interest" description="Disordered" evidence="7">
    <location>
        <begin position="725"/>
        <end position="747"/>
    </location>
</feature>
<dbReference type="InterPro" id="IPR003599">
    <property type="entry name" value="Ig_sub"/>
</dbReference>
<dbReference type="GO" id="GO:0030154">
    <property type="term" value="P:cell differentiation"/>
    <property type="evidence" value="ECO:0007669"/>
    <property type="project" value="UniProtKB-ARBA"/>
</dbReference>
<feature type="domain" description="Protein kinase" evidence="8">
    <location>
        <begin position="3476"/>
        <end position="3725"/>
    </location>
</feature>
<feature type="domain" description="Ig-like" evidence="9">
    <location>
        <begin position="2649"/>
        <end position="2740"/>
    </location>
</feature>
<feature type="compositionally biased region" description="Basic and acidic residues" evidence="7">
    <location>
        <begin position="1803"/>
        <end position="1841"/>
    </location>
</feature>
<feature type="compositionally biased region" description="Polar residues" evidence="7">
    <location>
        <begin position="2186"/>
        <end position="2195"/>
    </location>
</feature>
<feature type="domain" description="Ig-like" evidence="9">
    <location>
        <begin position="386"/>
        <end position="478"/>
    </location>
</feature>
<dbReference type="PROSITE" id="PS50853">
    <property type="entry name" value="FN3"/>
    <property type="match status" value="2"/>
</dbReference>
<feature type="domain" description="Ig-like" evidence="9">
    <location>
        <begin position="582"/>
        <end position="673"/>
    </location>
</feature>
<accession>A0A9P0AKB1</accession>
<dbReference type="Gene3D" id="2.60.40.10">
    <property type="entry name" value="Immunoglobulins"/>
    <property type="match status" value="22"/>
</dbReference>
<feature type="compositionally biased region" description="Basic and acidic residues" evidence="7">
    <location>
        <begin position="1419"/>
        <end position="1437"/>
    </location>
</feature>
<dbReference type="GO" id="GO:0004672">
    <property type="term" value="F:protein kinase activity"/>
    <property type="evidence" value="ECO:0007669"/>
    <property type="project" value="InterPro"/>
</dbReference>
<feature type="compositionally biased region" description="Basic and acidic residues" evidence="7">
    <location>
        <begin position="934"/>
        <end position="950"/>
    </location>
</feature>
<feature type="domain" description="Ig-like" evidence="9">
    <location>
        <begin position="3357"/>
        <end position="3446"/>
    </location>
</feature>
<feature type="compositionally biased region" description="Basic and acidic residues" evidence="7">
    <location>
        <begin position="1850"/>
        <end position="1869"/>
    </location>
</feature>
<dbReference type="CDD" id="cd00063">
    <property type="entry name" value="FN3"/>
    <property type="match status" value="2"/>
</dbReference>
<dbReference type="InterPro" id="IPR013783">
    <property type="entry name" value="Ig-like_fold"/>
</dbReference>
<evidence type="ECO:0000256" key="4">
    <source>
        <dbReference type="ARBA" id="ARBA00022737"/>
    </source>
</evidence>
<dbReference type="PANTHER" id="PTHR47633">
    <property type="entry name" value="IMMUNOGLOBULIN"/>
    <property type="match status" value="1"/>
</dbReference>
<feature type="region of interest" description="Disordered" evidence="7">
    <location>
        <begin position="914"/>
        <end position="950"/>
    </location>
</feature>
<feature type="domain" description="Ig-like" evidence="9">
    <location>
        <begin position="2850"/>
        <end position="2940"/>
    </location>
</feature>
<feature type="region of interest" description="Disordered" evidence="7">
    <location>
        <begin position="3783"/>
        <end position="3807"/>
    </location>
</feature>
<evidence type="ECO:0000256" key="6">
    <source>
        <dbReference type="ARBA" id="ARBA00023319"/>
    </source>
</evidence>
<feature type="domain" description="Ig-like" evidence="9">
    <location>
        <begin position="2207"/>
        <end position="2297"/>
    </location>
</feature>
<feature type="compositionally biased region" description="Basic and acidic residues" evidence="7">
    <location>
        <begin position="1612"/>
        <end position="1621"/>
    </location>
</feature>
<keyword evidence="3" id="KW-0963">Cytoplasm</keyword>
<feature type="compositionally biased region" description="Basic and acidic residues" evidence="7">
    <location>
        <begin position="678"/>
        <end position="692"/>
    </location>
</feature>
<feature type="compositionally biased region" description="Polar residues" evidence="7">
    <location>
        <begin position="973"/>
        <end position="984"/>
    </location>
</feature>
<feature type="compositionally biased region" description="Basic and acidic residues" evidence="7">
    <location>
        <begin position="1630"/>
        <end position="1642"/>
    </location>
</feature>
<comment type="subcellular location">
    <subcellularLocation>
        <location evidence="1">Cytoplasm</location>
        <location evidence="1">Myofibril</location>
        <location evidence="1">Sarcomere</location>
        <location evidence="1">A band</location>
    </subcellularLocation>
</comment>
<feature type="domain" description="Ig-like" evidence="9">
    <location>
        <begin position="197"/>
        <end position="286"/>
    </location>
</feature>
<dbReference type="InterPro" id="IPR036116">
    <property type="entry name" value="FN3_sf"/>
</dbReference>
<feature type="compositionally biased region" description="Polar residues" evidence="7">
    <location>
        <begin position="1707"/>
        <end position="1723"/>
    </location>
</feature>
<dbReference type="Gene3D" id="3.30.200.20">
    <property type="entry name" value="Phosphorylase Kinase, domain 1"/>
    <property type="match status" value="1"/>
</dbReference>
<dbReference type="Pfam" id="PF07679">
    <property type="entry name" value="I-set"/>
    <property type="match status" value="20"/>
</dbReference>
<feature type="compositionally biased region" description="Polar residues" evidence="7">
    <location>
        <begin position="1371"/>
        <end position="1380"/>
    </location>
</feature>
<dbReference type="InterPro" id="IPR007110">
    <property type="entry name" value="Ig-like_dom"/>
</dbReference>
<feature type="domain" description="Ig-like" evidence="9">
    <location>
        <begin position="2307"/>
        <end position="2397"/>
    </location>
</feature>
<dbReference type="FunFam" id="2.60.40.10:FF:001036">
    <property type="entry name" value="Muscle M-line assembly protein unc-89"/>
    <property type="match status" value="1"/>
</dbReference>
<evidence type="ECO:0000256" key="2">
    <source>
        <dbReference type="ARBA" id="ARBA00006692"/>
    </source>
</evidence>
<keyword evidence="4" id="KW-0677">Repeat</keyword>
<dbReference type="FunFam" id="2.60.40.10:FF:000345">
    <property type="entry name" value="Muscle M-line assembly protein unc-89"/>
    <property type="match status" value="2"/>
</dbReference>
<evidence type="ECO:0000259" key="8">
    <source>
        <dbReference type="PROSITE" id="PS50011"/>
    </source>
</evidence>
<feature type="compositionally biased region" description="Low complexity" evidence="7">
    <location>
        <begin position="1050"/>
        <end position="1062"/>
    </location>
</feature>
<dbReference type="Pfam" id="PF00069">
    <property type="entry name" value="Pkinase"/>
    <property type="match status" value="2"/>
</dbReference>
<dbReference type="InterPro" id="IPR036179">
    <property type="entry name" value="Ig-like_dom_sf"/>
</dbReference>
<dbReference type="FunFam" id="2.60.40.10:FF:001223">
    <property type="entry name" value="Sidekick cell adhesion molecule 1"/>
    <property type="match status" value="1"/>
</dbReference>
<feature type="region of interest" description="Disordered" evidence="7">
    <location>
        <begin position="672"/>
        <end position="694"/>
    </location>
</feature>
<feature type="domain" description="Ig-like" evidence="9">
    <location>
        <begin position="2551"/>
        <end position="2641"/>
    </location>
</feature>
<feature type="compositionally biased region" description="Basic and acidic residues" evidence="7">
    <location>
        <begin position="1013"/>
        <end position="1032"/>
    </location>
</feature>
<feature type="domain" description="Ig-like" evidence="9">
    <location>
        <begin position="3924"/>
        <end position="4027"/>
    </location>
</feature>
<feature type="compositionally biased region" description="Low complexity" evidence="7">
    <location>
        <begin position="1549"/>
        <end position="1560"/>
    </location>
</feature>
<dbReference type="InterPro" id="IPR000719">
    <property type="entry name" value="Prot_kinase_dom"/>
</dbReference>
<evidence type="ECO:0000256" key="3">
    <source>
        <dbReference type="ARBA" id="ARBA00022490"/>
    </source>
</evidence>
<comment type="similarity">
    <text evidence="2">Belongs to the protein kinase superfamily. CAMK Ser/Thr protein kinase family.</text>
</comment>
<protein>
    <submittedName>
        <fullName evidence="11">Uncharacterized protein</fullName>
    </submittedName>
</protein>
<feature type="domain" description="Fibronectin type-III" evidence="10">
    <location>
        <begin position="3169"/>
        <end position="3268"/>
    </location>
</feature>
<dbReference type="FunFam" id="2.60.40.10:FF:000032">
    <property type="entry name" value="palladin isoform X1"/>
    <property type="match status" value="3"/>
</dbReference>
<dbReference type="PROSITE" id="PS50835">
    <property type="entry name" value="IG_LIKE"/>
    <property type="match status" value="15"/>
</dbReference>
<feature type="compositionally biased region" description="Basic and acidic residues" evidence="7">
    <location>
        <begin position="2024"/>
        <end position="2044"/>
    </location>
</feature>
<dbReference type="GO" id="GO:0005524">
    <property type="term" value="F:ATP binding"/>
    <property type="evidence" value="ECO:0007669"/>
    <property type="project" value="InterPro"/>
</dbReference>
<dbReference type="SMART" id="SM00408">
    <property type="entry name" value="IGc2"/>
    <property type="match status" value="17"/>
</dbReference>
<keyword evidence="6" id="KW-0393">Immunoglobulin domain</keyword>
<organism evidence="11 12">
    <name type="scientific">Bemisia tabaci</name>
    <name type="common">Sweetpotato whitefly</name>
    <name type="synonym">Aleurodes tabaci</name>
    <dbReference type="NCBI Taxonomy" id="7038"/>
    <lineage>
        <taxon>Eukaryota</taxon>
        <taxon>Metazoa</taxon>
        <taxon>Ecdysozoa</taxon>
        <taxon>Arthropoda</taxon>
        <taxon>Hexapoda</taxon>
        <taxon>Insecta</taxon>
        <taxon>Pterygota</taxon>
        <taxon>Neoptera</taxon>
        <taxon>Paraneoptera</taxon>
        <taxon>Hemiptera</taxon>
        <taxon>Sternorrhyncha</taxon>
        <taxon>Aleyrodoidea</taxon>
        <taxon>Aleyrodidae</taxon>
        <taxon>Aleyrodinae</taxon>
        <taxon>Bemisia</taxon>
    </lineage>
</organism>
<gene>
    <name evidence="11" type="ORF">BEMITA_LOCUS10846</name>
</gene>
<feature type="compositionally biased region" description="Low complexity" evidence="7">
    <location>
        <begin position="1970"/>
        <end position="1981"/>
    </location>
</feature>
<feature type="compositionally biased region" description="Basic and acidic residues" evidence="7">
    <location>
        <begin position="725"/>
        <end position="737"/>
    </location>
</feature>
<evidence type="ECO:0000256" key="1">
    <source>
        <dbReference type="ARBA" id="ARBA00004161"/>
    </source>
</evidence>
<feature type="compositionally biased region" description="Polar residues" evidence="7">
    <location>
        <begin position="1067"/>
        <end position="1078"/>
    </location>
</feature>
<feature type="region of interest" description="Disordered" evidence="7">
    <location>
        <begin position="969"/>
        <end position="2174"/>
    </location>
</feature>
<dbReference type="CDD" id="cd00096">
    <property type="entry name" value="Ig"/>
    <property type="match status" value="2"/>
</dbReference>
<proteinExistence type="inferred from homology"/>
<keyword evidence="12" id="KW-1185">Reference proteome</keyword>
<dbReference type="SUPFAM" id="SSF48726">
    <property type="entry name" value="Immunoglobulin"/>
    <property type="match status" value="20"/>
</dbReference>
<reference evidence="11" key="1">
    <citation type="submission" date="2021-12" db="EMBL/GenBank/DDBJ databases">
        <authorList>
            <person name="King R."/>
        </authorList>
    </citation>
    <scope>NUCLEOTIDE SEQUENCE</scope>
</reference>
<dbReference type="GO" id="GO:0031672">
    <property type="term" value="C:A band"/>
    <property type="evidence" value="ECO:0007669"/>
    <property type="project" value="UniProtKB-SubCell"/>
</dbReference>
<feature type="compositionally biased region" description="Polar residues" evidence="7">
    <location>
        <begin position="1118"/>
        <end position="1139"/>
    </location>
</feature>
<dbReference type="InterPro" id="IPR011009">
    <property type="entry name" value="Kinase-like_dom_sf"/>
</dbReference>
<evidence type="ECO:0000259" key="9">
    <source>
        <dbReference type="PROSITE" id="PS50835"/>
    </source>
</evidence>
<name>A0A9P0AKB1_BEMTA</name>
<dbReference type="SMART" id="SM00409">
    <property type="entry name" value="IG"/>
    <property type="match status" value="16"/>
</dbReference>
<dbReference type="FunFam" id="2.60.40.10:FF:000796">
    <property type="entry name" value="Muscle M-line assembly protein unc-89"/>
    <property type="match status" value="1"/>
</dbReference>
<evidence type="ECO:0000313" key="12">
    <source>
        <dbReference type="Proteomes" id="UP001152759"/>
    </source>
</evidence>
<dbReference type="FunFam" id="2.60.40.10:FF:000940">
    <property type="entry name" value="Muscle M-line assembly protein unc-89"/>
    <property type="match status" value="1"/>
</dbReference>
<feature type="domain" description="Ig-like" evidence="9">
    <location>
        <begin position="291"/>
        <end position="378"/>
    </location>
</feature>
<evidence type="ECO:0000313" key="11">
    <source>
        <dbReference type="EMBL" id="CAH0392316.1"/>
    </source>
</evidence>